<name>A0A4Y2UVQ1_ARAVE</name>
<dbReference type="GO" id="GO:0003676">
    <property type="term" value="F:nucleic acid binding"/>
    <property type="evidence" value="ECO:0007669"/>
    <property type="project" value="InterPro"/>
</dbReference>
<comment type="caution">
    <text evidence="2">The sequence shown here is derived from an EMBL/GenBank/DDBJ whole genome shotgun (WGS) entry which is preliminary data.</text>
</comment>
<evidence type="ECO:0000313" key="3">
    <source>
        <dbReference type="Proteomes" id="UP000499080"/>
    </source>
</evidence>
<feature type="region of interest" description="Disordered" evidence="1">
    <location>
        <begin position="455"/>
        <end position="475"/>
    </location>
</feature>
<protein>
    <recommendedName>
        <fullName evidence="4">CCHC-type domain-containing protein</fullName>
    </recommendedName>
</protein>
<dbReference type="InterPro" id="IPR036875">
    <property type="entry name" value="Znf_CCHC_sf"/>
</dbReference>
<feature type="compositionally biased region" description="Polar residues" evidence="1">
    <location>
        <begin position="411"/>
        <end position="435"/>
    </location>
</feature>
<evidence type="ECO:0008006" key="4">
    <source>
        <dbReference type="Google" id="ProtNLM"/>
    </source>
</evidence>
<dbReference type="GO" id="GO:0008270">
    <property type="term" value="F:zinc ion binding"/>
    <property type="evidence" value="ECO:0007669"/>
    <property type="project" value="InterPro"/>
</dbReference>
<dbReference type="Proteomes" id="UP000499080">
    <property type="component" value="Unassembled WGS sequence"/>
</dbReference>
<proteinExistence type="predicted"/>
<evidence type="ECO:0000256" key="1">
    <source>
        <dbReference type="SAM" id="MobiDB-lite"/>
    </source>
</evidence>
<reference evidence="2 3" key="1">
    <citation type="journal article" date="2019" name="Sci. Rep.">
        <title>Orb-weaving spider Araneus ventricosus genome elucidates the spidroin gene catalogue.</title>
        <authorList>
            <person name="Kono N."/>
            <person name="Nakamura H."/>
            <person name="Ohtoshi R."/>
            <person name="Moran D.A.P."/>
            <person name="Shinohara A."/>
            <person name="Yoshida Y."/>
            <person name="Fujiwara M."/>
            <person name="Mori M."/>
            <person name="Tomita M."/>
            <person name="Arakawa K."/>
        </authorList>
    </citation>
    <scope>NUCLEOTIDE SEQUENCE [LARGE SCALE GENOMIC DNA]</scope>
</reference>
<dbReference type="SUPFAM" id="SSF57756">
    <property type="entry name" value="Retrovirus zinc finger-like domains"/>
    <property type="match status" value="1"/>
</dbReference>
<feature type="compositionally biased region" description="Low complexity" evidence="1">
    <location>
        <begin position="390"/>
        <end position="402"/>
    </location>
</feature>
<feature type="region of interest" description="Disordered" evidence="1">
    <location>
        <begin position="390"/>
        <end position="443"/>
    </location>
</feature>
<keyword evidence="3" id="KW-1185">Reference proteome</keyword>
<dbReference type="AlphaFoldDB" id="A0A4Y2UVQ1"/>
<evidence type="ECO:0000313" key="2">
    <source>
        <dbReference type="EMBL" id="GBO17069.1"/>
    </source>
</evidence>
<organism evidence="2 3">
    <name type="scientific">Araneus ventricosus</name>
    <name type="common">Orbweaver spider</name>
    <name type="synonym">Epeira ventricosa</name>
    <dbReference type="NCBI Taxonomy" id="182803"/>
    <lineage>
        <taxon>Eukaryota</taxon>
        <taxon>Metazoa</taxon>
        <taxon>Ecdysozoa</taxon>
        <taxon>Arthropoda</taxon>
        <taxon>Chelicerata</taxon>
        <taxon>Arachnida</taxon>
        <taxon>Araneae</taxon>
        <taxon>Araneomorphae</taxon>
        <taxon>Entelegynae</taxon>
        <taxon>Araneoidea</taxon>
        <taxon>Araneidae</taxon>
        <taxon>Araneus</taxon>
    </lineage>
</organism>
<accession>A0A4Y2UVQ1</accession>
<dbReference type="OrthoDB" id="6431089at2759"/>
<gene>
    <name evidence="2" type="ORF">AVEN_26382_1</name>
</gene>
<feature type="compositionally biased region" description="Polar residues" evidence="1">
    <location>
        <begin position="460"/>
        <end position="471"/>
    </location>
</feature>
<dbReference type="EMBL" id="BGPR01040875">
    <property type="protein sequence ID" value="GBO17069.1"/>
    <property type="molecule type" value="Genomic_DNA"/>
</dbReference>
<sequence length="516" mass="57392">MPRAGNCLSLVGLHGGRCRRDPNLNQHCMGSKKKSRQDSASSTELDRVARYVRFLIISACDKEKGLCLSPFAVQKELKSIGDDPKTVKKLKSGDLLIETFSAIQTKSFLLAKTLANIPITVEPHRSLNSCRGVISEIQLQNTPENEILEGLSDQNVIHVRRIIVRKSSDIISTKHLILTFSGTNLPDSIKAGYLRCKVRPYIPSPLRCFKCQKFGHSKASCRGKQTCVHCSSLDHSDVNCILEPKCSNCHQPHPSNSLSCPQWQIEKRIQQTKTERNISYTEAKKLLGLQSHPTYAQITKSLISTSETQTDEKLTNVHVPPLTLLKASNPKQQCSKMTFGTGSNDLSNFTTCKKKKANKPSTSVSIAENKTNSVVASKFWKTSPLQVSNPVSVQVSNSPKSKANAEGVTVDNRTLPSATTTEPEPMTTDNVSIHSSDNETESDNAIEYNPHETIDEIPPVQQQPSTSTTVADKSAFKQRVKKCPVRWVDFKEFYNAQELSTPVHKYLKKHQIKRLQ</sequence>